<dbReference type="InterPro" id="IPR050638">
    <property type="entry name" value="AA-Vitamin_Transporters"/>
</dbReference>
<dbReference type="Pfam" id="PF00892">
    <property type="entry name" value="EamA"/>
    <property type="match status" value="2"/>
</dbReference>
<feature type="transmembrane region" description="Helical" evidence="5">
    <location>
        <begin position="42"/>
        <end position="62"/>
    </location>
</feature>
<feature type="transmembrane region" description="Helical" evidence="5">
    <location>
        <begin position="256"/>
        <end position="277"/>
    </location>
</feature>
<organism evidence="7">
    <name type="scientific">marine sediment metagenome</name>
    <dbReference type="NCBI Taxonomy" id="412755"/>
    <lineage>
        <taxon>unclassified sequences</taxon>
        <taxon>metagenomes</taxon>
        <taxon>ecological metagenomes</taxon>
    </lineage>
</organism>
<feature type="transmembrane region" description="Helical" evidence="5">
    <location>
        <begin position="129"/>
        <end position="147"/>
    </location>
</feature>
<protein>
    <recommendedName>
        <fullName evidence="6">EamA domain-containing protein</fullName>
    </recommendedName>
</protein>
<feature type="transmembrane region" description="Helical" evidence="5">
    <location>
        <begin position="227"/>
        <end position="249"/>
    </location>
</feature>
<evidence type="ECO:0000256" key="3">
    <source>
        <dbReference type="ARBA" id="ARBA00022989"/>
    </source>
</evidence>
<feature type="transmembrane region" description="Helical" evidence="5">
    <location>
        <begin position="74"/>
        <end position="94"/>
    </location>
</feature>
<evidence type="ECO:0000256" key="4">
    <source>
        <dbReference type="ARBA" id="ARBA00023136"/>
    </source>
</evidence>
<dbReference type="GO" id="GO:0016020">
    <property type="term" value="C:membrane"/>
    <property type="evidence" value="ECO:0007669"/>
    <property type="project" value="UniProtKB-SubCell"/>
</dbReference>
<sequence>MKLSELKNIPSFKIFLAFAALYIVWGSTYFAIAISVQEIPPLLLAGVRFFTAGILLLAFCLFKKQRLPGIMELPKIIVPGIFILFFGTGSVMWVEQYLESSVTAIIWAFIPMWFIVLDYRRWRVNFRNRFLIMGLLMGIVGVLVLFFDDAKFNFNDGNIVTNIVIAIGGTMFFVTGSLMTKYTVQGTITAPMKAAVQMMAVGVLSFGLALVLDERQHMEAASISLDAILSLLYLIVFGSVLTYLAYLWLLDKVSSAIVGTYTYVNPLVALILGWLFLDETVTIRQMLALAVIIGSIVLINVFKPKK</sequence>
<proteinExistence type="predicted"/>
<keyword evidence="3 5" id="KW-1133">Transmembrane helix</keyword>
<evidence type="ECO:0000256" key="5">
    <source>
        <dbReference type="SAM" id="Phobius"/>
    </source>
</evidence>
<evidence type="ECO:0000313" key="7">
    <source>
        <dbReference type="EMBL" id="KKN21126.1"/>
    </source>
</evidence>
<evidence type="ECO:0000259" key="6">
    <source>
        <dbReference type="Pfam" id="PF00892"/>
    </source>
</evidence>
<keyword evidence="4 5" id="KW-0472">Membrane</keyword>
<name>A0A0F9R749_9ZZZZ</name>
<keyword evidence="2 5" id="KW-0812">Transmembrane</keyword>
<feature type="transmembrane region" description="Helical" evidence="5">
    <location>
        <begin position="100"/>
        <end position="117"/>
    </location>
</feature>
<dbReference type="PANTHER" id="PTHR32322">
    <property type="entry name" value="INNER MEMBRANE TRANSPORTER"/>
    <property type="match status" value="1"/>
</dbReference>
<accession>A0A0F9R749</accession>
<comment type="subcellular location">
    <subcellularLocation>
        <location evidence="1">Membrane</location>
        <topology evidence="1">Multi-pass membrane protein</topology>
    </subcellularLocation>
</comment>
<evidence type="ECO:0000256" key="1">
    <source>
        <dbReference type="ARBA" id="ARBA00004141"/>
    </source>
</evidence>
<feature type="transmembrane region" description="Helical" evidence="5">
    <location>
        <begin position="283"/>
        <end position="302"/>
    </location>
</feature>
<feature type="domain" description="EamA" evidence="6">
    <location>
        <begin position="14"/>
        <end position="146"/>
    </location>
</feature>
<dbReference type="AlphaFoldDB" id="A0A0F9R749"/>
<comment type="caution">
    <text evidence="7">The sequence shown here is derived from an EMBL/GenBank/DDBJ whole genome shotgun (WGS) entry which is preliminary data.</text>
</comment>
<feature type="transmembrane region" description="Helical" evidence="5">
    <location>
        <begin position="12"/>
        <end position="36"/>
    </location>
</feature>
<evidence type="ECO:0000256" key="2">
    <source>
        <dbReference type="ARBA" id="ARBA00022692"/>
    </source>
</evidence>
<feature type="transmembrane region" description="Helical" evidence="5">
    <location>
        <begin position="159"/>
        <end position="182"/>
    </location>
</feature>
<dbReference type="InterPro" id="IPR037185">
    <property type="entry name" value="EmrE-like"/>
</dbReference>
<dbReference type="SUPFAM" id="SSF103481">
    <property type="entry name" value="Multidrug resistance efflux transporter EmrE"/>
    <property type="match status" value="2"/>
</dbReference>
<feature type="domain" description="EamA" evidence="6">
    <location>
        <begin position="163"/>
        <end position="300"/>
    </location>
</feature>
<dbReference type="InterPro" id="IPR000620">
    <property type="entry name" value="EamA_dom"/>
</dbReference>
<gene>
    <name evidence="7" type="ORF">LCGC14_0928580</name>
</gene>
<dbReference type="EMBL" id="LAZR01003177">
    <property type="protein sequence ID" value="KKN21126.1"/>
    <property type="molecule type" value="Genomic_DNA"/>
</dbReference>
<dbReference type="PANTHER" id="PTHR32322:SF2">
    <property type="entry name" value="EAMA DOMAIN-CONTAINING PROTEIN"/>
    <property type="match status" value="1"/>
</dbReference>
<reference evidence="7" key="1">
    <citation type="journal article" date="2015" name="Nature">
        <title>Complex archaea that bridge the gap between prokaryotes and eukaryotes.</title>
        <authorList>
            <person name="Spang A."/>
            <person name="Saw J.H."/>
            <person name="Jorgensen S.L."/>
            <person name="Zaremba-Niedzwiedzka K."/>
            <person name="Martijn J."/>
            <person name="Lind A.E."/>
            <person name="van Eijk R."/>
            <person name="Schleper C."/>
            <person name="Guy L."/>
            <person name="Ettema T.J."/>
        </authorList>
    </citation>
    <scope>NUCLEOTIDE SEQUENCE</scope>
</reference>
<feature type="transmembrane region" description="Helical" evidence="5">
    <location>
        <begin position="194"/>
        <end position="212"/>
    </location>
</feature>